<dbReference type="CDD" id="cd02961">
    <property type="entry name" value="PDI_a_family"/>
    <property type="match status" value="1"/>
</dbReference>
<dbReference type="PROSITE" id="PS50076">
    <property type="entry name" value="DNAJ_2"/>
    <property type="match status" value="1"/>
</dbReference>
<dbReference type="Pfam" id="PF00226">
    <property type="entry name" value="DnaJ"/>
    <property type="match status" value="1"/>
</dbReference>
<accession>A0A7S0DQD5</accession>
<feature type="chain" id="PRO_5031175487" description="J domain-containing protein" evidence="2">
    <location>
        <begin position="25"/>
        <end position="603"/>
    </location>
</feature>
<reference evidence="4" key="1">
    <citation type="submission" date="2021-01" db="EMBL/GenBank/DDBJ databases">
        <authorList>
            <person name="Corre E."/>
            <person name="Pelletier E."/>
            <person name="Niang G."/>
            <person name="Scheremetjew M."/>
            <person name="Finn R."/>
            <person name="Kale V."/>
            <person name="Holt S."/>
            <person name="Cochrane G."/>
            <person name="Meng A."/>
            <person name="Brown T."/>
            <person name="Cohen L."/>
        </authorList>
    </citation>
    <scope>NUCLEOTIDE SEQUENCE</scope>
    <source>
        <strain evidence="4">CCMP2058</strain>
    </source>
</reference>
<evidence type="ECO:0000256" key="1">
    <source>
        <dbReference type="SAM" id="Phobius"/>
    </source>
</evidence>
<dbReference type="SMART" id="SM00271">
    <property type="entry name" value="DnaJ"/>
    <property type="match status" value="1"/>
</dbReference>
<dbReference type="CDD" id="cd06257">
    <property type="entry name" value="DnaJ"/>
    <property type="match status" value="1"/>
</dbReference>
<keyword evidence="2" id="KW-0732">Signal</keyword>
<name>A0A7S0DQD5_9EUKA</name>
<dbReference type="InterPro" id="IPR052448">
    <property type="entry name" value="DnaJ_C16_autophagy_reg"/>
</dbReference>
<evidence type="ECO:0000259" key="3">
    <source>
        <dbReference type="PROSITE" id="PS50076"/>
    </source>
</evidence>
<dbReference type="PANTHER" id="PTHR44303:SF2">
    <property type="entry name" value="DNAJ HOMOLOG SUBFAMILY C MEMBER 16"/>
    <property type="match status" value="1"/>
</dbReference>
<evidence type="ECO:0000256" key="2">
    <source>
        <dbReference type="SAM" id="SignalP"/>
    </source>
</evidence>
<dbReference type="EMBL" id="HBEM01026979">
    <property type="protein sequence ID" value="CAD8459417.1"/>
    <property type="molecule type" value="Transcribed_RNA"/>
</dbReference>
<gene>
    <name evidence="4" type="ORF">LAMO00422_LOCUS18370</name>
</gene>
<sequence length="603" mass="67612">MAPDTGTSVFLLVLLLVGSKGNTAINPYEKLGLRRGASERQIKDSYKKLAKSLHPDKNKNADAGAKFIEIQEAHQLLSSAASRREWAEERAKHKGEDLRKSEATVVYTSNGVYRRKGPDLEILPNTIRLTAETYDSLVKAKPGRVEEREGGDETHFWLIYFHRLYCDPCARFKSTWKEVARLGWPAFRPADVLVDTDFSLSQNLGVRRVPSLVAVRVANGKRYTKIYNVKSKPSVNEIMNFATKWMTYSNPIRTLGPPLSKPKMRTALKVKKSAEKVRIVIISNRAQPHFSLGYCAMKFKDLQFFHIDGRSEATRRVAVESLDLSSESRKACAGKKACLIVLREDGWPMVTIGKEDGLSAHASELSALVESHKSWFVPELKASNYYDLCYRFAGTPISSEPKKLILNRPRTDDLFGDERFCVVALTSSHSKAQAALQPLVEISGDPTPHLGWISISAQREFYEYFERKFEEAGGVPQIRALVAVRPAIGEYSLFLGQSSEELVKWVKNLQNKSVSFSADELQEDDDDEEDPRNMALPFPTEDGEASILEKLLGLNAQRLLERWLGDTEVAGSSVGFTALTMFIALLFLFPTIMMFQMGVDPAS</sequence>
<keyword evidence="1" id="KW-0812">Transmembrane</keyword>
<dbReference type="AlphaFoldDB" id="A0A7S0DQD5"/>
<dbReference type="InterPro" id="IPR036869">
    <property type="entry name" value="J_dom_sf"/>
</dbReference>
<feature type="signal peptide" evidence="2">
    <location>
        <begin position="1"/>
        <end position="24"/>
    </location>
</feature>
<dbReference type="PRINTS" id="PR00625">
    <property type="entry name" value="JDOMAIN"/>
</dbReference>
<keyword evidence="1" id="KW-0472">Membrane</keyword>
<dbReference type="PANTHER" id="PTHR44303">
    <property type="entry name" value="DNAJ HOMOLOG SUBFAMILY C MEMBER 16"/>
    <property type="match status" value="1"/>
</dbReference>
<dbReference type="InterPro" id="IPR036249">
    <property type="entry name" value="Thioredoxin-like_sf"/>
</dbReference>
<dbReference type="SUPFAM" id="SSF52833">
    <property type="entry name" value="Thioredoxin-like"/>
    <property type="match status" value="1"/>
</dbReference>
<evidence type="ECO:0000313" key="4">
    <source>
        <dbReference type="EMBL" id="CAD8459417.1"/>
    </source>
</evidence>
<keyword evidence="1" id="KW-1133">Transmembrane helix</keyword>
<dbReference type="Gene3D" id="1.10.287.110">
    <property type="entry name" value="DnaJ domain"/>
    <property type="match status" value="1"/>
</dbReference>
<dbReference type="InterPro" id="IPR001623">
    <property type="entry name" value="DnaJ_domain"/>
</dbReference>
<feature type="transmembrane region" description="Helical" evidence="1">
    <location>
        <begin position="574"/>
        <end position="595"/>
    </location>
</feature>
<dbReference type="SUPFAM" id="SSF46565">
    <property type="entry name" value="Chaperone J-domain"/>
    <property type="match status" value="1"/>
</dbReference>
<dbReference type="Gene3D" id="3.40.30.10">
    <property type="entry name" value="Glutaredoxin"/>
    <property type="match status" value="1"/>
</dbReference>
<protein>
    <recommendedName>
        <fullName evidence="3">J domain-containing protein</fullName>
    </recommendedName>
</protein>
<organism evidence="4">
    <name type="scientific">Amorphochlora amoebiformis</name>
    <dbReference type="NCBI Taxonomy" id="1561963"/>
    <lineage>
        <taxon>Eukaryota</taxon>
        <taxon>Sar</taxon>
        <taxon>Rhizaria</taxon>
        <taxon>Cercozoa</taxon>
        <taxon>Chlorarachniophyceae</taxon>
        <taxon>Amorphochlora</taxon>
    </lineage>
</organism>
<proteinExistence type="predicted"/>
<feature type="domain" description="J" evidence="3">
    <location>
        <begin position="26"/>
        <end position="90"/>
    </location>
</feature>